<comment type="caution">
    <text evidence="2">The sequence shown here is derived from an EMBL/GenBank/DDBJ whole genome shotgun (WGS) entry which is preliminary data.</text>
</comment>
<protein>
    <submittedName>
        <fullName evidence="2">Uncharacterized protein</fullName>
    </submittedName>
</protein>
<dbReference type="AlphaFoldDB" id="N1UA81"/>
<dbReference type="EMBL" id="AHMI02000134">
    <property type="protein sequence ID" value="EMY14864.1"/>
    <property type="molecule type" value="Genomic_DNA"/>
</dbReference>
<reference evidence="2 3" key="1">
    <citation type="submission" date="2013-02" db="EMBL/GenBank/DDBJ databases">
        <authorList>
            <person name="Harkins D.M."/>
            <person name="Durkin A.S."/>
            <person name="Brinkac L.M."/>
            <person name="Haft D.H."/>
            <person name="Selengut J.D."/>
            <person name="Sanka R."/>
            <person name="DePew J."/>
            <person name="Purushe J."/>
            <person name="Haake D.A."/>
            <person name="Matsunaga J."/>
            <person name="Vinetz J.M."/>
            <person name="Sutton G.G."/>
            <person name="Nierman W.C."/>
            <person name="Fouts D.E."/>
        </authorList>
    </citation>
    <scope>NUCLEOTIDE SEQUENCE [LARGE SCALE GENOMIC DNA]</scope>
    <source>
        <strain evidence="2 3">Ecochallenge</strain>
    </source>
</reference>
<proteinExistence type="predicted"/>
<gene>
    <name evidence="2" type="ORF">LEP1GSC043_4138</name>
</gene>
<sequence length="201" mass="23528">MTIVYYCYFLVLFFVGISKILTSNIYPLKHAALQIEAKSPFSDKRNQSKDIEYTENLNNKEVLLRNPPYPLTPKILTSNIYPLKHVALQIEAKSPFSDKRNQSKDIEYTENLNNKEVFLRNPPYPLTPKILTSNIYPLKHVSDGEGKTLSKTQYLPYGETFVQREDLNFAPKYNSQELDRESGFYFYNAEVLRSWDCEIYE</sequence>
<keyword evidence="1" id="KW-0812">Transmembrane</keyword>
<evidence type="ECO:0000256" key="1">
    <source>
        <dbReference type="SAM" id="Phobius"/>
    </source>
</evidence>
<keyword evidence="1" id="KW-0472">Membrane</keyword>
<keyword evidence="1" id="KW-1133">Transmembrane helix</keyword>
<evidence type="ECO:0000313" key="3">
    <source>
        <dbReference type="Proteomes" id="UP000012249"/>
    </source>
</evidence>
<name>N1UA81_9LEPT</name>
<accession>N1UA81</accession>
<dbReference type="Proteomes" id="UP000012249">
    <property type="component" value="Unassembled WGS sequence"/>
</dbReference>
<evidence type="ECO:0000313" key="2">
    <source>
        <dbReference type="EMBL" id="EMY14864.1"/>
    </source>
</evidence>
<feature type="transmembrane region" description="Helical" evidence="1">
    <location>
        <begin position="6"/>
        <end position="26"/>
    </location>
</feature>
<organism evidence="2 3">
    <name type="scientific">Leptospira weilii str. Ecochallenge</name>
    <dbReference type="NCBI Taxonomy" id="1049986"/>
    <lineage>
        <taxon>Bacteria</taxon>
        <taxon>Pseudomonadati</taxon>
        <taxon>Spirochaetota</taxon>
        <taxon>Spirochaetia</taxon>
        <taxon>Leptospirales</taxon>
        <taxon>Leptospiraceae</taxon>
        <taxon>Leptospira</taxon>
    </lineage>
</organism>
<dbReference type="Gene3D" id="2.180.10.10">
    <property type="entry name" value="RHS repeat-associated core"/>
    <property type="match status" value="1"/>
</dbReference>